<evidence type="ECO:0000313" key="3">
    <source>
        <dbReference type="EMBL" id="KAL3091325.1"/>
    </source>
</evidence>
<feature type="compositionally biased region" description="Pro residues" evidence="1">
    <location>
        <begin position="111"/>
        <end position="121"/>
    </location>
</feature>
<comment type="caution">
    <text evidence="3">The sequence shown here is derived from an EMBL/GenBank/DDBJ whole genome shotgun (WGS) entry which is preliminary data.</text>
</comment>
<protein>
    <submittedName>
        <fullName evidence="3">Uncharacterized protein</fullName>
    </submittedName>
</protein>
<evidence type="ECO:0000256" key="2">
    <source>
        <dbReference type="SAM" id="SignalP"/>
    </source>
</evidence>
<gene>
    <name evidence="3" type="ORF">niasHS_007118</name>
</gene>
<keyword evidence="4" id="KW-1185">Reference proteome</keyword>
<feature type="chain" id="PRO_5044829108" evidence="2">
    <location>
        <begin position="39"/>
        <end position="404"/>
    </location>
</feature>
<dbReference type="PRINTS" id="PR01217">
    <property type="entry name" value="PRICHEXTENSN"/>
</dbReference>
<feature type="signal peptide" evidence="2">
    <location>
        <begin position="1"/>
        <end position="38"/>
    </location>
</feature>
<sequence length="404" mass="43054">MASSSASACATFGSISPLALVLRLLLLLLFNAELPVLGQHQSFGDTKFDLPADLPPEDSLPPIANSQDAAPSTAAPPPPSPPAVATDAAPPPPPPSAAPQPAEAAESSVTPPAPLPLPPSPTAIDDSALTPTMASSVPPAVAPAGSTGTPNSKTPLPSLPSLIELPNFVENGNVQPITVPPSLIEENGTSNAASSPSAPPQFLPTSPSAPPPPPRGRPPHQQVPSAKVSPPLRGGVGIGTVHQQKQQMPKDGQKIVVRSKEWFREEFDVQNCPKSSDALAKAIRAKFPRNLLRHGKDTVLAELLGTRLAECLRKQSENHWTKLDKQLKQHDKELDRNEKDECRAGLVEEQIACMNIYSFTCQFVHPSYLFRLLPTRIIVQEGRIAEEGAEKCLKFARKFLAHEK</sequence>
<feature type="compositionally biased region" description="Low complexity" evidence="1">
    <location>
        <begin position="134"/>
        <end position="166"/>
    </location>
</feature>
<feature type="compositionally biased region" description="Pro residues" evidence="1">
    <location>
        <begin position="197"/>
        <end position="216"/>
    </location>
</feature>
<feature type="compositionally biased region" description="Low complexity" evidence="1">
    <location>
        <begin position="99"/>
        <end position="110"/>
    </location>
</feature>
<evidence type="ECO:0000313" key="4">
    <source>
        <dbReference type="Proteomes" id="UP001620645"/>
    </source>
</evidence>
<accession>A0ABD2JL31</accession>
<feature type="compositionally biased region" description="Pro residues" evidence="1">
    <location>
        <begin position="89"/>
        <end position="98"/>
    </location>
</feature>
<proteinExistence type="predicted"/>
<reference evidence="3 4" key="1">
    <citation type="submission" date="2024-10" db="EMBL/GenBank/DDBJ databases">
        <authorList>
            <person name="Kim D."/>
        </authorList>
    </citation>
    <scope>NUCLEOTIDE SEQUENCE [LARGE SCALE GENOMIC DNA]</scope>
    <source>
        <strain evidence="3">Taebaek</strain>
    </source>
</reference>
<dbReference type="EMBL" id="JBICCN010000132">
    <property type="protein sequence ID" value="KAL3091325.1"/>
    <property type="molecule type" value="Genomic_DNA"/>
</dbReference>
<dbReference type="Proteomes" id="UP001620645">
    <property type="component" value="Unassembled WGS sequence"/>
</dbReference>
<name>A0ABD2JL31_HETSC</name>
<feature type="region of interest" description="Disordered" evidence="1">
    <location>
        <begin position="48"/>
        <end position="252"/>
    </location>
</feature>
<keyword evidence="2" id="KW-0732">Signal</keyword>
<evidence type="ECO:0000256" key="1">
    <source>
        <dbReference type="SAM" id="MobiDB-lite"/>
    </source>
</evidence>
<organism evidence="3 4">
    <name type="scientific">Heterodera schachtii</name>
    <name type="common">Sugarbeet cyst nematode worm</name>
    <name type="synonym">Tylenchus schachtii</name>
    <dbReference type="NCBI Taxonomy" id="97005"/>
    <lineage>
        <taxon>Eukaryota</taxon>
        <taxon>Metazoa</taxon>
        <taxon>Ecdysozoa</taxon>
        <taxon>Nematoda</taxon>
        <taxon>Chromadorea</taxon>
        <taxon>Rhabditida</taxon>
        <taxon>Tylenchina</taxon>
        <taxon>Tylenchomorpha</taxon>
        <taxon>Tylenchoidea</taxon>
        <taxon>Heteroderidae</taxon>
        <taxon>Heteroderinae</taxon>
        <taxon>Heterodera</taxon>
    </lineage>
</organism>
<dbReference type="AlphaFoldDB" id="A0ABD2JL31"/>